<feature type="region of interest" description="Disordered" evidence="1">
    <location>
        <begin position="1"/>
        <end position="78"/>
    </location>
</feature>
<dbReference type="EMBL" id="JBFOLJ010000002">
    <property type="protein sequence ID" value="KAL2552775.1"/>
    <property type="molecule type" value="Genomic_DNA"/>
</dbReference>
<feature type="compositionally biased region" description="Acidic residues" evidence="1">
    <location>
        <begin position="1"/>
        <end position="12"/>
    </location>
</feature>
<gene>
    <name evidence="2" type="ORF">Fot_06394</name>
    <name evidence="3" type="ORF">Fot_06424</name>
</gene>
<keyword evidence="4" id="KW-1185">Reference proteome</keyword>
<comment type="caution">
    <text evidence="2">The sequence shown here is derived from an EMBL/GenBank/DDBJ whole genome shotgun (WGS) entry which is preliminary data.</text>
</comment>
<dbReference type="AlphaFoldDB" id="A0ABD1WTI8"/>
<reference evidence="2" key="2">
    <citation type="submission" date="2024-07" db="EMBL/GenBank/DDBJ databases">
        <title>Two chromosome-level genome assemblies of Korean endemic species Abeliophyllum distichum and Forsythia ovata (Oleaceae).</title>
        <authorList>
            <person name="Mun J.H."/>
        </authorList>
    </citation>
    <scope>NUCLEOTIDE SEQUENCE</scope>
    <source>
        <strain evidence="2">KNKB202402200001</strain>
        <tissue evidence="2">Leaf</tissue>
    </source>
</reference>
<accession>A0ABD1WTI8</accession>
<evidence type="ECO:0000256" key="1">
    <source>
        <dbReference type="SAM" id="MobiDB-lite"/>
    </source>
</evidence>
<evidence type="ECO:0000313" key="3">
    <source>
        <dbReference type="EMBL" id="KAL2552805.1"/>
    </source>
</evidence>
<reference evidence="4" key="1">
    <citation type="submission" date="2024-07" db="EMBL/GenBank/DDBJ databases">
        <title>Two chromosome-level genome assemblies of Korean endemic species Abeliophyllum distichum and Forsythia ovata (Oleaceae).</title>
        <authorList>
            <person name="Jang H."/>
        </authorList>
    </citation>
    <scope>NUCLEOTIDE SEQUENCE [LARGE SCALE GENOMIC DNA]</scope>
</reference>
<feature type="compositionally biased region" description="Basic and acidic residues" evidence="1">
    <location>
        <begin position="59"/>
        <end position="70"/>
    </location>
</feature>
<dbReference type="Proteomes" id="UP001604277">
    <property type="component" value="Unassembled WGS sequence"/>
</dbReference>
<proteinExistence type="predicted"/>
<evidence type="ECO:0000313" key="2">
    <source>
        <dbReference type="EMBL" id="KAL2552775.1"/>
    </source>
</evidence>
<sequence>MVDTTVEDEVEVAVDTGVGTIVDGDAEEADQPRRWSARSVRRKDAQEKPKVLLRRSKRKAVEKPDVDKHPWKTGVKSLHSGRSPWYAVEVDIAKSTIFIYNPDRNFSTDDKIRADLKPMTMILLMVLKKINIVIVALAIEQITTTSKQSNS</sequence>
<name>A0ABD1WTI8_9LAMI</name>
<organism evidence="2 4">
    <name type="scientific">Forsythia ovata</name>
    <dbReference type="NCBI Taxonomy" id="205694"/>
    <lineage>
        <taxon>Eukaryota</taxon>
        <taxon>Viridiplantae</taxon>
        <taxon>Streptophyta</taxon>
        <taxon>Embryophyta</taxon>
        <taxon>Tracheophyta</taxon>
        <taxon>Spermatophyta</taxon>
        <taxon>Magnoliopsida</taxon>
        <taxon>eudicotyledons</taxon>
        <taxon>Gunneridae</taxon>
        <taxon>Pentapetalae</taxon>
        <taxon>asterids</taxon>
        <taxon>lamiids</taxon>
        <taxon>Lamiales</taxon>
        <taxon>Oleaceae</taxon>
        <taxon>Forsythieae</taxon>
        <taxon>Forsythia</taxon>
    </lineage>
</organism>
<dbReference type="EMBL" id="JBFOLJ010000002">
    <property type="protein sequence ID" value="KAL2552805.1"/>
    <property type="molecule type" value="Genomic_DNA"/>
</dbReference>
<protein>
    <submittedName>
        <fullName evidence="2">Uncharacterized protein</fullName>
    </submittedName>
</protein>
<evidence type="ECO:0000313" key="4">
    <source>
        <dbReference type="Proteomes" id="UP001604277"/>
    </source>
</evidence>